<protein>
    <recommendedName>
        <fullName evidence="11">Acyltransferase</fullName>
        <ecNumber evidence="11">2.3.1.-</ecNumber>
    </recommendedName>
</protein>
<dbReference type="GO" id="GO:0019432">
    <property type="term" value="P:triglyceride biosynthetic process"/>
    <property type="evidence" value="ECO:0007669"/>
    <property type="project" value="TreeGrafter"/>
</dbReference>
<dbReference type="OrthoDB" id="264532at2759"/>
<gene>
    <name evidence="13" type="primary">Cni-dgtr-1</name>
    <name evidence="13" type="synonym">Cnig_chr_V.g19853</name>
    <name evidence="13" type="ORF">B9Z55_019853</name>
</gene>
<evidence type="ECO:0000256" key="8">
    <source>
        <dbReference type="ARBA" id="ARBA00023098"/>
    </source>
</evidence>
<feature type="chain" id="PRO_5013727725" description="Acyltransferase" evidence="12">
    <location>
        <begin position="18"/>
        <end position="382"/>
    </location>
</feature>
<proteinExistence type="inferred from homology"/>
<dbReference type="GO" id="GO:0004144">
    <property type="term" value="F:diacylglycerol O-acyltransferase activity"/>
    <property type="evidence" value="ECO:0007669"/>
    <property type="project" value="TreeGrafter"/>
</dbReference>
<keyword evidence="8" id="KW-0443">Lipid metabolism</keyword>
<evidence type="ECO:0000313" key="13">
    <source>
        <dbReference type="EMBL" id="PIC27672.1"/>
    </source>
</evidence>
<dbReference type="AlphaFoldDB" id="A0A2G5TK52"/>
<keyword evidence="14" id="KW-1185">Reference proteome</keyword>
<keyword evidence="4 11" id="KW-0808">Transferase</keyword>
<evidence type="ECO:0000256" key="6">
    <source>
        <dbReference type="ARBA" id="ARBA00022824"/>
    </source>
</evidence>
<keyword evidence="12" id="KW-0732">Signal</keyword>
<comment type="similarity">
    <text evidence="2 11">Belongs to the diacylglycerol acyltransferase family.</text>
</comment>
<evidence type="ECO:0000256" key="2">
    <source>
        <dbReference type="ARBA" id="ARBA00005420"/>
    </source>
</evidence>
<dbReference type="PANTHER" id="PTHR12317:SF71">
    <property type="entry name" value="ACYLTRANSFERASE"/>
    <property type="match status" value="1"/>
</dbReference>
<comment type="caution">
    <text evidence="11">Lacks conserved residue(s) required for the propagation of feature annotation.</text>
</comment>
<evidence type="ECO:0000256" key="3">
    <source>
        <dbReference type="ARBA" id="ARBA00022516"/>
    </source>
</evidence>
<evidence type="ECO:0000313" key="14">
    <source>
        <dbReference type="Proteomes" id="UP000230233"/>
    </source>
</evidence>
<keyword evidence="6 11" id="KW-0256">Endoplasmic reticulum</keyword>
<dbReference type="STRING" id="1611254.A0A2G5TK52"/>
<organism evidence="13 14">
    <name type="scientific">Caenorhabditis nigoni</name>
    <dbReference type="NCBI Taxonomy" id="1611254"/>
    <lineage>
        <taxon>Eukaryota</taxon>
        <taxon>Metazoa</taxon>
        <taxon>Ecdysozoa</taxon>
        <taxon>Nematoda</taxon>
        <taxon>Chromadorea</taxon>
        <taxon>Rhabditida</taxon>
        <taxon>Rhabditina</taxon>
        <taxon>Rhabditomorpha</taxon>
        <taxon>Rhabditoidea</taxon>
        <taxon>Rhabditidae</taxon>
        <taxon>Peloderinae</taxon>
        <taxon>Caenorhabditis</taxon>
    </lineage>
</organism>
<dbReference type="CDD" id="cd07987">
    <property type="entry name" value="LPLAT_MGAT-like"/>
    <property type="match status" value="1"/>
</dbReference>
<dbReference type="Pfam" id="PF03982">
    <property type="entry name" value="DAGAT"/>
    <property type="match status" value="1"/>
</dbReference>
<keyword evidence="5 11" id="KW-0812">Transmembrane</keyword>
<evidence type="ECO:0000256" key="1">
    <source>
        <dbReference type="ARBA" id="ARBA00004477"/>
    </source>
</evidence>
<dbReference type="InterPro" id="IPR007130">
    <property type="entry name" value="DAGAT"/>
</dbReference>
<evidence type="ECO:0000256" key="11">
    <source>
        <dbReference type="RuleBase" id="RU367023"/>
    </source>
</evidence>
<sequence>MRMLFLLSSVAIEIFFAMQRISEMRLRLNSISGKTKLPDKKVVSLVSTILSPFLVPWKRRLETLAVMGFIFMWVILPIMDLWVPFHVLFNTRWWFLVPLYAVWFYYDFDTPKKASRRWNWARRHVFWKYFANYFPLRLIKTAELPPDRNYIIGSHPHGMFSVGGFTAMSTNATGFEDKFPGIKSHIMTLNGQFYFPFRREFGIVLGGIEVSKESLEYTLTKCGKGRACAIVVGGATEALDAHPNKNVLTIKNRRGFCRYALKYGADLVPMYNFGENDLYEQYENPKGSRLRAVQERIKDIFGLCPPLLRGRSIFNQYIIGLLPFRKPVTTVIGKPIRVTQTDEPTNEQVDELHAKYCEALYDLFEEYKHLHSIPPDTHLIFQ</sequence>
<keyword evidence="3" id="KW-0444">Lipid biosynthesis</keyword>
<keyword evidence="10" id="KW-0012">Acyltransferase</keyword>
<feature type="signal peptide" evidence="12">
    <location>
        <begin position="1"/>
        <end position="17"/>
    </location>
</feature>
<evidence type="ECO:0000256" key="9">
    <source>
        <dbReference type="ARBA" id="ARBA00023136"/>
    </source>
</evidence>
<keyword evidence="9 11" id="KW-0472">Membrane</keyword>
<comment type="subcellular location">
    <subcellularLocation>
        <location evidence="1 11">Endoplasmic reticulum membrane</location>
        <topology evidence="1 11">Multi-pass membrane protein</topology>
    </subcellularLocation>
</comment>
<comment type="caution">
    <text evidence="13">The sequence shown here is derived from an EMBL/GenBank/DDBJ whole genome shotgun (WGS) entry which is preliminary data.</text>
</comment>
<keyword evidence="7 11" id="KW-1133">Transmembrane helix</keyword>
<dbReference type="PANTHER" id="PTHR12317">
    <property type="entry name" value="DIACYLGLYCEROL O-ACYLTRANSFERASE"/>
    <property type="match status" value="1"/>
</dbReference>
<dbReference type="EMBL" id="PDUG01000005">
    <property type="protein sequence ID" value="PIC27672.1"/>
    <property type="molecule type" value="Genomic_DNA"/>
</dbReference>
<evidence type="ECO:0000256" key="5">
    <source>
        <dbReference type="ARBA" id="ARBA00022692"/>
    </source>
</evidence>
<dbReference type="GO" id="GO:0005789">
    <property type="term" value="C:endoplasmic reticulum membrane"/>
    <property type="evidence" value="ECO:0007669"/>
    <property type="project" value="UniProtKB-SubCell"/>
</dbReference>
<evidence type="ECO:0000256" key="12">
    <source>
        <dbReference type="SAM" id="SignalP"/>
    </source>
</evidence>
<name>A0A2G5TK52_9PELO</name>
<evidence type="ECO:0000256" key="7">
    <source>
        <dbReference type="ARBA" id="ARBA00022989"/>
    </source>
</evidence>
<dbReference type="EC" id="2.3.1.-" evidence="11"/>
<reference evidence="14" key="1">
    <citation type="submission" date="2017-10" db="EMBL/GenBank/DDBJ databases">
        <title>Rapid genome shrinkage in a self-fertile nematode reveals novel sperm competition proteins.</title>
        <authorList>
            <person name="Yin D."/>
            <person name="Schwarz E.M."/>
            <person name="Thomas C.G."/>
            <person name="Felde R.L."/>
            <person name="Korf I.F."/>
            <person name="Cutter A.D."/>
            <person name="Schartner C.M."/>
            <person name="Ralston E.J."/>
            <person name="Meyer B.J."/>
            <person name="Haag E.S."/>
        </authorList>
    </citation>
    <scope>NUCLEOTIDE SEQUENCE [LARGE SCALE GENOMIC DNA]</scope>
    <source>
        <strain evidence="14">JU1422</strain>
    </source>
</reference>
<evidence type="ECO:0000256" key="4">
    <source>
        <dbReference type="ARBA" id="ARBA00022679"/>
    </source>
</evidence>
<dbReference type="Proteomes" id="UP000230233">
    <property type="component" value="Chromosome V"/>
</dbReference>
<evidence type="ECO:0000256" key="10">
    <source>
        <dbReference type="ARBA" id="ARBA00023315"/>
    </source>
</evidence>
<accession>A0A2G5TK52</accession>
<feature type="transmembrane region" description="Helical" evidence="11">
    <location>
        <begin position="64"/>
        <end position="85"/>
    </location>
</feature>